<sequence length="159" mass="17190">MPVSLLEHYREHFRGLPPLPAGTRQRHPGRSAAPTVLIIDDDPDVRELVTAQLSAEGYTVLTADDGPSGLKAAQAARPDVIVLDVRMPKMTGFDVCVRLRQDRSTADVPVLILSAYATAADLKVLGHTVGADGYLLKPYLRDDLVDRIRTLLAGAPSAR</sequence>
<evidence type="ECO:0000256" key="3">
    <source>
        <dbReference type="ARBA" id="ARBA00023015"/>
    </source>
</evidence>
<dbReference type="InterPro" id="IPR011006">
    <property type="entry name" value="CheY-like_superfamily"/>
</dbReference>
<keyword evidence="5" id="KW-0804">Transcription</keyword>
<reference evidence="8" key="1">
    <citation type="submission" date="2021-01" db="EMBL/GenBank/DDBJ databases">
        <title>Whole genome shotgun sequence of Planosporangium flavigriseum NBRC 105377.</title>
        <authorList>
            <person name="Komaki H."/>
            <person name="Tamura T."/>
        </authorList>
    </citation>
    <scope>NUCLEOTIDE SEQUENCE</scope>
    <source>
        <strain evidence="8">NBRC 105377</strain>
    </source>
</reference>
<evidence type="ECO:0000256" key="4">
    <source>
        <dbReference type="ARBA" id="ARBA00023125"/>
    </source>
</evidence>
<proteinExistence type="predicted"/>
<keyword evidence="1 6" id="KW-0597">Phosphoprotein</keyword>
<keyword evidence="2" id="KW-0902">Two-component regulatory system</keyword>
<evidence type="ECO:0000313" key="9">
    <source>
        <dbReference type="Proteomes" id="UP000653674"/>
    </source>
</evidence>
<dbReference type="PROSITE" id="PS50110">
    <property type="entry name" value="RESPONSE_REGULATORY"/>
    <property type="match status" value="1"/>
</dbReference>
<dbReference type="SMART" id="SM00448">
    <property type="entry name" value="REC"/>
    <property type="match status" value="1"/>
</dbReference>
<organism evidence="8 9">
    <name type="scientific">Planosporangium flavigriseum</name>
    <dbReference type="NCBI Taxonomy" id="373681"/>
    <lineage>
        <taxon>Bacteria</taxon>
        <taxon>Bacillati</taxon>
        <taxon>Actinomycetota</taxon>
        <taxon>Actinomycetes</taxon>
        <taxon>Micromonosporales</taxon>
        <taxon>Micromonosporaceae</taxon>
        <taxon>Planosporangium</taxon>
    </lineage>
</organism>
<evidence type="ECO:0000256" key="5">
    <source>
        <dbReference type="ARBA" id="ARBA00023163"/>
    </source>
</evidence>
<evidence type="ECO:0000256" key="6">
    <source>
        <dbReference type="PROSITE-ProRule" id="PRU00169"/>
    </source>
</evidence>
<dbReference type="GO" id="GO:0000156">
    <property type="term" value="F:phosphorelay response regulator activity"/>
    <property type="evidence" value="ECO:0007669"/>
    <property type="project" value="TreeGrafter"/>
</dbReference>
<dbReference type="InterPro" id="IPR039420">
    <property type="entry name" value="WalR-like"/>
</dbReference>
<dbReference type="Proteomes" id="UP000653674">
    <property type="component" value="Unassembled WGS sequence"/>
</dbReference>
<accession>A0A8J3LMP3</accession>
<dbReference type="SUPFAM" id="SSF52172">
    <property type="entry name" value="CheY-like"/>
    <property type="match status" value="1"/>
</dbReference>
<feature type="modified residue" description="4-aspartylphosphate" evidence="6">
    <location>
        <position position="84"/>
    </location>
</feature>
<dbReference type="InterPro" id="IPR001789">
    <property type="entry name" value="Sig_transdc_resp-reg_receiver"/>
</dbReference>
<name>A0A8J3LMP3_9ACTN</name>
<dbReference type="CDD" id="cd17574">
    <property type="entry name" value="REC_OmpR"/>
    <property type="match status" value="1"/>
</dbReference>
<dbReference type="EMBL" id="BONU01000033">
    <property type="protein sequence ID" value="GIG75567.1"/>
    <property type="molecule type" value="Genomic_DNA"/>
</dbReference>
<evidence type="ECO:0000256" key="2">
    <source>
        <dbReference type="ARBA" id="ARBA00023012"/>
    </source>
</evidence>
<dbReference type="Pfam" id="PF00072">
    <property type="entry name" value="Response_reg"/>
    <property type="match status" value="1"/>
</dbReference>
<dbReference type="PANTHER" id="PTHR48111">
    <property type="entry name" value="REGULATOR OF RPOS"/>
    <property type="match status" value="1"/>
</dbReference>
<dbReference type="PANTHER" id="PTHR48111:SF1">
    <property type="entry name" value="TWO-COMPONENT RESPONSE REGULATOR ORR33"/>
    <property type="match status" value="1"/>
</dbReference>
<comment type="caution">
    <text evidence="8">The sequence shown here is derived from an EMBL/GenBank/DDBJ whole genome shotgun (WGS) entry which is preliminary data.</text>
</comment>
<evidence type="ECO:0000313" key="8">
    <source>
        <dbReference type="EMBL" id="GIG75567.1"/>
    </source>
</evidence>
<dbReference type="GO" id="GO:0006355">
    <property type="term" value="P:regulation of DNA-templated transcription"/>
    <property type="evidence" value="ECO:0007669"/>
    <property type="project" value="TreeGrafter"/>
</dbReference>
<keyword evidence="3" id="KW-0805">Transcription regulation</keyword>
<dbReference type="GO" id="GO:0032993">
    <property type="term" value="C:protein-DNA complex"/>
    <property type="evidence" value="ECO:0007669"/>
    <property type="project" value="TreeGrafter"/>
</dbReference>
<dbReference type="Gene3D" id="3.40.50.2300">
    <property type="match status" value="1"/>
</dbReference>
<dbReference type="FunFam" id="3.40.50.2300:FF:000001">
    <property type="entry name" value="DNA-binding response regulator PhoB"/>
    <property type="match status" value="1"/>
</dbReference>
<keyword evidence="9" id="KW-1185">Reference proteome</keyword>
<keyword evidence="4" id="KW-0238">DNA-binding</keyword>
<evidence type="ECO:0000259" key="7">
    <source>
        <dbReference type="PROSITE" id="PS50110"/>
    </source>
</evidence>
<dbReference type="AlphaFoldDB" id="A0A8J3LMP3"/>
<evidence type="ECO:0000256" key="1">
    <source>
        <dbReference type="ARBA" id="ARBA00022553"/>
    </source>
</evidence>
<gene>
    <name evidence="8" type="ORF">Pfl04_39710</name>
</gene>
<dbReference type="GO" id="GO:0000976">
    <property type="term" value="F:transcription cis-regulatory region binding"/>
    <property type="evidence" value="ECO:0007669"/>
    <property type="project" value="TreeGrafter"/>
</dbReference>
<feature type="domain" description="Response regulatory" evidence="7">
    <location>
        <begin position="35"/>
        <end position="152"/>
    </location>
</feature>
<protein>
    <recommendedName>
        <fullName evidence="7">Response regulatory domain-containing protein</fullName>
    </recommendedName>
</protein>
<dbReference type="RefSeq" id="WP_168079616.1">
    <property type="nucleotide sequence ID" value="NZ_BAAAQJ010000012.1"/>
</dbReference>
<dbReference type="GO" id="GO:0005829">
    <property type="term" value="C:cytosol"/>
    <property type="evidence" value="ECO:0007669"/>
    <property type="project" value="TreeGrafter"/>
</dbReference>